<accession>A0ABX5MLR0</accession>
<name>A0ABX5MLR0_9BURK</name>
<proteinExistence type="predicted"/>
<dbReference type="RefSeq" id="WP_065060450.1">
    <property type="nucleotide sequence ID" value="NZ_CADFGS010000020.1"/>
</dbReference>
<dbReference type="Proteomes" id="UP000247515">
    <property type="component" value="Unassembled WGS sequence"/>
</dbReference>
<sequence>MSGERKSLRALVNDWLGHSGHFRVTRPGRTKKMPWRVVKVEVARASGTFEIVFFRHDDGSWCVYPPTPPLFARPAVNWLCHQP</sequence>
<organism evidence="1 2">
    <name type="scientific">Paraburkholderia tropica</name>
    <dbReference type="NCBI Taxonomy" id="92647"/>
    <lineage>
        <taxon>Bacteria</taxon>
        <taxon>Pseudomonadati</taxon>
        <taxon>Pseudomonadota</taxon>
        <taxon>Betaproteobacteria</taxon>
        <taxon>Burkholderiales</taxon>
        <taxon>Burkholderiaceae</taxon>
        <taxon>Paraburkholderia</taxon>
    </lineage>
</organism>
<reference evidence="1 2" key="1">
    <citation type="submission" date="2018-05" db="EMBL/GenBank/DDBJ databases">
        <title>Genomic Encyclopedia of Type Strains, Phase IV (KMG-V): Genome sequencing to study the core and pangenomes of soil and plant-associated prokaryotes.</title>
        <authorList>
            <person name="Whitman W."/>
        </authorList>
    </citation>
    <scope>NUCLEOTIDE SEQUENCE [LARGE SCALE GENOMIC DNA]</scope>
    <source>
        <strain evidence="1 2">SIr-6563</strain>
    </source>
</reference>
<dbReference type="EMBL" id="QJJV01000019">
    <property type="protein sequence ID" value="PXX11584.1"/>
    <property type="molecule type" value="Genomic_DNA"/>
</dbReference>
<evidence type="ECO:0000313" key="1">
    <source>
        <dbReference type="EMBL" id="PXX11584.1"/>
    </source>
</evidence>
<evidence type="ECO:0000313" key="2">
    <source>
        <dbReference type="Proteomes" id="UP000247515"/>
    </source>
</evidence>
<comment type="caution">
    <text evidence="1">The sequence shown here is derived from an EMBL/GenBank/DDBJ whole genome shotgun (WGS) entry which is preliminary data.</text>
</comment>
<keyword evidence="2" id="KW-1185">Reference proteome</keyword>
<gene>
    <name evidence="1" type="ORF">C7400_119151</name>
</gene>
<protein>
    <submittedName>
        <fullName evidence="1">Uncharacterized protein</fullName>
    </submittedName>
</protein>